<reference evidence="7" key="1">
    <citation type="submission" date="2025-08" db="UniProtKB">
        <authorList>
            <consortium name="RefSeq"/>
        </authorList>
    </citation>
    <scope>IDENTIFICATION</scope>
</reference>
<evidence type="ECO:0000313" key="6">
    <source>
        <dbReference type="Proteomes" id="UP001515500"/>
    </source>
</evidence>
<dbReference type="InterPro" id="IPR002347">
    <property type="entry name" value="SDR_fam"/>
</dbReference>
<dbReference type="PROSITE" id="PS00061">
    <property type="entry name" value="ADH_SHORT"/>
    <property type="match status" value="1"/>
</dbReference>
<feature type="transmembrane region" description="Helical" evidence="5">
    <location>
        <begin position="12"/>
        <end position="38"/>
    </location>
</feature>
<keyword evidence="5" id="KW-0472">Membrane</keyword>
<dbReference type="GeneID" id="120260704"/>
<dbReference type="SUPFAM" id="SSF51735">
    <property type="entry name" value="NAD(P)-binding Rossmann-fold domains"/>
    <property type="match status" value="1"/>
</dbReference>
<sequence>MEFMNGCLSILMHLVILVFLVFYLPISYLWRLVLFVFVKPFTMEDMKDKVVLITGASSGIGEQLAYQYAKRQASLVIVARRENALKEVAKNAREMGSPDVLVIAADVSDSCESKRVIDETISHFGKLNHLVANAGIWSCCLFEEITNISAFTQLMDVNFWGSVYPTYYAIPHLKNSNGNIIVTASIAGQVPTARMSFYNASKAALIRFYETIRSELGSKVRVTIVCPGYVASELTKGKVLKQGGEVGIDEQVRDVQVGPFPVGYADKCAEVIVDSACRGDEYVTWPSWYRPFNMIMCVAPEVINWFSQCFYGTTPGTDLNHTLSKRILESSGAKKFLYPSSIRSSNSKD</sequence>
<organism evidence="6 7">
    <name type="scientific">Dioscorea cayennensis subsp. rotundata</name>
    <name type="common">White Guinea yam</name>
    <name type="synonym">Dioscorea rotundata</name>
    <dbReference type="NCBI Taxonomy" id="55577"/>
    <lineage>
        <taxon>Eukaryota</taxon>
        <taxon>Viridiplantae</taxon>
        <taxon>Streptophyta</taxon>
        <taxon>Embryophyta</taxon>
        <taxon>Tracheophyta</taxon>
        <taxon>Spermatophyta</taxon>
        <taxon>Magnoliopsida</taxon>
        <taxon>Liliopsida</taxon>
        <taxon>Dioscoreales</taxon>
        <taxon>Dioscoreaceae</taxon>
        <taxon>Dioscorea</taxon>
    </lineage>
</organism>
<keyword evidence="5" id="KW-0812">Transmembrane</keyword>
<evidence type="ECO:0000256" key="5">
    <source>
        <dbReference type="SAM" id="Phobius"/>
    </source>
</evidence>
<protein>
    <submittedName>
        <fullName evidence="7">11-beta-hydroxysteroid dehydrogenase 1A-like</fullName>
    </submittedName>
</protein>
<evidence type="ECO:0000256" key="2">
    <source>
        <dbReference type="ARBA" id="ARBA00006484"/>
    </source>
</evidence>
<dbReference type="Proteomes" id="UP001515500">
    <property type="component" value="Chromosome 5"/>
</dbReference>
<dbReference type="GO" id="GO:0016491">
    <property type="term" value="F:oxidoreductase activity"/>
    <property type="evidence" value="ECO:0007669"/>
    <property type="project" value="UniProtKB-KW"/>
</dbReference>
<keyword evidence="6" id="KW-1185">Reference proteome</keyword>
<dbReference type="PANTHER" id="PTHR43391">
    <property type="entry name" value="RETINOL DEHYDROGENASE-RELATED"/>
    <property type="match status" value="1"/>
</dbReference>
<dbReference type="PRINTS" id="PR00081">
    <property type="entry name" value="GDHRDH"/>
</dbReference>
<name>A0AB40BAG3_DIOCR</name>
<dbReference type="Gene3D" id="3.40.50.720">
    <property type="entry name" value="NAD(P)-binding Rossmann-like Domain"/>
    <property type="match status" value="1"/>
</dbReference>
<keyword evidence="3" id="KW-0560">Oxidoreductase</keyword>
<keyword evidence="5" id="KW-1133">Transmembrane helix</keyword>
<dbReference type="InterPro" id="IPR036291">
    <property type="entry name" value="NAD(P)-bd_dom_sf"/>
</dbReference>
<evidence type="ECO:0000313" key="7">
    <source>
        <dbReference type="RefSeq" id="XP_039124190.1"/>
    </source>
</evidence>
<dbReference type="Pfam" id="PF00106">
    <property type="entry name" value="adh_short"/>
    <property type="match status" value="1"/>
</dbReference>
<dbReference type="PRINTS" id="PR00080">
    <property type="entry name" value="SDRFAMILY"/>
</dbReference>
<evidence type="ECO:0000256" key="3">
    <source>
        <dbReference type="ARBA" id="ARBA00023002"/>
    </source>
</evidence>
<gene>
    <name evidence="7" type="primary">LOC120260704</name>
</gene>
<evidence type="ECO:0000256" key="1">
    <source>
        <dbReference type="ARBA" id="ARBA00004606"/>
    </source>
</evidence>
<dbReference type="AlphaFoldDB" id="A0AB40BAG3"/>
<dbReference type="RefSeq" id="XP_039124190.1">
    <property type="nucleotide sequence ID" value="XM_039268256.1"/>
</dbReference>
<dbReference type="NCBIfam" id="NF004825">
    <property type="entry name" value="PRK06181.1"/>
    <property type="match status" value="1"/>
</dbReference>
<evidence type="ECO:0000256" key="4">
    <source>
        <dbReference type="RuleBase" id="RU000363"/>
    </source>
</evidence>
<dbReference type="GO" id="GO:0016020">
    <property type="term" value="C:membrane"/>
    <property type="evidence" value="ECO:0007669"/>
    <property type="project" value="UniProtKB-SubCell"/>
</dbReference>
<accession>A0AB40BAG3</accession>
<proteinExistence type="inferred from homology"/>
<dbReference type="InterPro" id="IPR020904">
    <property type="entry name" value="Sc_DH/Rdtase_CS"/>
</dbReference>
<comment type="similarity">
    <text evidence="2 4">Belongs to the short-chain dehydrogenases/reductases (SDR) family.</text>
</comment>
<dbReference type="PANTHER" id="PTHR43391:SF89">
    <property type="entry name" value="11-BETA-HYDROXYSTEROID DEHYDROGENASE 1A-RELATED"/>
    <property type="match status" value="1"/>
</dbReference>
<dbReference type="GO" id="GO:0005829">
    <property type="term" value="C:cytosol"/>
    <property type="evidence" value="ECO:0007669"/>
    <property type="project" value="TreeGrafter"/>
</dbReference>
<comment type="subcellular location">
    <subcellularLocation>
        <location evidence="1">Membrane</location>
        <topology evidence="1">Single-pass type II membrane protein</topology>
    </subcellularLocation>
</comment>